<dbReference type="OMA" id="MFRNIFP"/>
<evidence type="ECO:0000256" key="10">
    <source>
        <dbReference type="ARBA" id="ARBA00023128"/>
    </source>
</evidence>
<dbReference type="Pfam" id="PF08122">
    <property type="entry name" value="NDUF_B12"/>
    <property type="match status" value="1"/>
</dbReference>
<keyword evidence="10" id="KW-0496">Mitochondrion</keyword>
<evidence type="ECO:0000256" key="6">
    <source>
        <dbReference type="ARBA" id="ARBA00022692"/>
    </source>
</evidence>
<dbReference type="InterPro" id="IPR012576">
    <property type="entry name" value="NDUFB3"/>
</dbReference>
<dbReference type="STRING" id="796925.A0A137NWU4"/>
<comment type="function">
    <text evidence="1">Accessory subunit of the mitochondrial membrane respiratory chain NADH dehydrogenase (Complex I), that is believed not to be involved in catalysis. Complex I functions in the transfer of electrons from NADH to the respiratory chain. The immediate electron acceptor for the enzyme is believed to be ubiquinone.</text>
</comment>
<evidence type="ECO:0000256" key="8">
    <source>
        <dbReference type="ARBA" id="ARBA00022982"/>
    </source>
</evidence>
<proteinExistence type="inferred from homology"/>
<evidence type="ECO:0008006" key="14">
    <source>
        <dbReference type="Google" id="ProtNLM"/>
    </source>
</evidence>
<keyword evidence="13" id="KW-1185">Reference proteome</keyword>
<protein>
    <recommendedName>
        <fullName evidence="14">NADH-ubiquinone oxidoreductase B12 subunit</fullName>
    </recommendedName>
</protein>
<evidence type="ECO:0000256" key="7">
    <source>
        <dbReference type="ARBA" id="ARBA00022792"/>
    </source>
</evidence>
<keyword evidence="9" id="KW-1133">Transmembrane helix</keyword>
<comment type="subcellular location">
    <subcellularLocation>
        <location evidence="2">Mitochondrion inner membrane</location>
        <topology evidence="2">Single-pass membrane protein</topology>
        <orientation evidence="2">Matrix side</orientation>
    </subcellularLocation>
</comment>
<dbReference type="GO" id="GO:0022900">
    <property type="term" value="P:electron transport chain"/>
    <property type="evidence" value="ECO:0007669"/>
    <property type="project" value="InterPro"/>
</dbReference>
<dbReference type="GO" id="GO:0005743">
    <property type="term" value="C:mitochondrial inner membrane"/>
    <property type="evidence" value="ECO:0007669"/>
    <property type="project" value="UniProtKB-SubCell"/>
</dbReference>
<dbReference type="OrthoDB" id="521512at2759"/>
<dbReference type="EMBL" id="KQ964646">
    <property type="protein sequence ID" value="KXN67293.1"/>
    <property type="molecule type" value="Genomic_DNA"/>
</dbReference>
<keyword evidence="6" id="KW-0812">Transmembrane</keyword>
<sequence length="67" mass="7582">MAEQQTHQPKILHRDPWAKREAWRKQPFFSKANTIKGMFPGLGIATVAFAIYCGVEYATTPKDGAHH</sequence>
<gene>
    <name evidence="12" type="ORF">CONCODRAFT_117718</name>
</gene>
<dbReference type="Proteomes" id="UP000070444">
    <property type="component" value="Unassembled WGS sequence"/>
</dbReference>
<keyword evidence="11" id="KW-0472">Membrane</keyword>
<dbReference type="GO" id="GO:0032981">
    <property type="term" value="P:mitochondrial respiratory chain complex I assembly"/>
    <property type="evidence" value="ECO:0007669"/>
    <property type="project" value="TreeGrafter"/>
</dbReference>
<evidence type="ECO:0000313" key="12">
    <source>
        <dbReference type="EMBL" id="KXN67293.1"/>
    </source>
</evidence>
<dbReference type="PANTHER" id="PTHR15082:SF2">
    <property type="entry name" value="NADH DEHYDROGENASE [UBIQUINONE] 1 BETA SUBCOMPLEX SUBUNIT 3"/>
    <property type="match status" value="1"/>
</dbReference>
<organism evidence="12 13">
    <name type="scientific">Conidiobolus coronatus (strain ATCC 28846 / CBS 209.66 / NRRL 28638)</name>
    <name type="common">Delacroixia coronata</name>
    <dbReference type="NCBI Taxonomy" id="796925"/>
    <lineage>
        <taxon>Eukaryota</taxon>
        <taxon>Fungi</taxon>
        <taxon>Fungi incertae sedis</taxon>
        <taxon>Zoopagomycota</taxon>
        <taxon>Entomophthoromycotina</taxon>
        <taxon>Entomophthoromycetes</taxon>
        <taxon>Entomophthorales</taxon>
        <taxon>Ancylistaceae</taxon>
        <taxon>Conidiobolus</taxon>
    </lineage>
</organism>
<accession>A0A137NWU4</accession>
<dbReference type="PANTHER" id="PTHR15082">
    <property type="entry name" value="NADH-UBIQUINONE OXIDOREDUCTASE B12 SUBUNIT"/>
    <property type="match status" value="1"/>
</dbReference>
<evidence type="ECO:0000256" key="9">
    <source>
        <dbReference type="ARBA" id="ARBA00022989"/>
    </source>
</evidence>
<evidence type="ECO:0000256" key="3">
    <source>
        <dbReference type="ARBA" id="ARBA00005667"/>
    </source>
</evidence>
<name>A0A137NWU4_CONC2</name>
<keyword evidence="7" id="KW-0999">Mitochondrion inner membrane</keyword>
<keyword evidence="5" id="KW-0679">Respiratory chain</keyword>
<evidence type="ECO:0000256" key="11">
    <source>
        <dbReference type="ARBA" id="ARBA00023136"/>
    </source>
</evidence>
<keyword evidence="4" id="KW-0813">Transport</keyword>
<keyword evidence="8" id="KW-0249">Electron transport</keyword>
<evidence type="ECO:0000256" key="1">
    <source>
        <dbReference type="ARBA" id="ARBA00003195"/>
    </source>
</evidence>
<evidence type="ECO:0000256" key="5">
    <source>
        <dbReference type="ARBA" id="ARBA00022660"/>
    </source>
</evidence>
<evidence type="ECO:0000313" key="13">
    <source>
        <dbReference type="Proteomes" id="UP000070444"/>
    </source>
</evidence>
<dbReference type="AlphaFoldDB" id="A0A137NWU4"/>
<evidence type="ECO:0000256" key="2">
    <source>
        <dbReference type="ARBA" id="ARBA00004298"/>
    </source>
</evidence>
<reference evidence="12 13" key="1">
    <citation type="journal article" date="2015" name="Genome Biol. Evol.">
        <title>Phylogenomic analyses indicate that early fungi evolved digesting cell walls of algal ancestors of land plants.</title>
        <authorList>
            <person name="Chang Y."/>
            <person name="Wang S."/>
            <person name="Sekimoto S."/>
            <person name="Aerts A.L."/>
            <person name="Choi C."/>
            <person name="Clum A."/>
            <person name="LaButti K.M."/>
            <person name="Lindquist E.A."/>
            <person name="Yee Ngan C."/>
            <person name="Ohm R.A."/>
            <person name="Salamov A.A."/>
            <person name="Grigoriev I.V."/>
            <person name="Spatafora J.W."/>
            <person name="Berbee M.L."/>
        </authorList>
    </citation>
    <scope>NUCLEOTIDE SEQUENCE [LARGE SCALE GENOMIC DNA]</scope>
    <source>
        <strain evidence="12 13">NRRL 28638</strain>
    </source>
</reference>
<comment type="similarity">
    <text evidence="3">Belongs to the complex I NDUFB3 subunit family.</text>
</comment>
<evidence type="ECO:0000256" key="4">
    <source>
        <dbReference type="ARBA" id="ARBA00022448"/>
    </source>
</evidence>